<comment type="subcellular location">
    <subcellularLocation>
        <location evidence="1">Endomembrane system</location>
        <topology evidence="1">Multi-pass membrane protein</topology>
    </subcellularLocation>
    <subcellularLocation>
        <location evidence="10">Vacuole membrane</location>
    </subcellularLocation>
</comment>
<dbReference type="Pfam" id="PF01699">
    <property type="entry name" value="Na_Ca_ex"/>
    <property type="match status" value="2"/>
</dbReference>
<dbReference type="NCBIfam" id="TIGR00846">
    <property type="entry name" value="caca2"/>
    <property type="match status" value="1"/>
</dbReference>
<keyword evidence="10" id="KW-0926">Vacuole</keyword>
<feature type="domain" description="Sodium/calcium exchanger membrane region" evidence="12">
    <location>
        <begin position="298"/>
        <end position="441"/>
    </location>
</feature>
<evidence type="ECO:0000256" key="11">
    <source>
        <dbReference type="SAM" id="MobiDB-lite"/>
    </source>
</evidence>
<feature type="transmembrane region" description="Helical" evidence="10">
    <location>
        <begin position="295"/>
        <end position="317"/>
    </location>
</feature>
<feature type="transmembrane region" description="Helical" evidence="10">
    <location>
        <begin position="164"/>
        <end position="185"/>
    </location>
</feature>
<evidence type="ECO:0000256" key="3">
    <source>
        <dbReference type="ARBA" id="ARBA00022448"/>
    </source>
</evidence>
<feature type="domain" description="Sodium/calcium exchanger membrane region" evidence="12">
    <location>
        <begin position="99"/>
        <end position="265"/>
    </location>
</feature>
<evidence type="ECO:0000256" key="2">
    <source>
        <dbReference type="ARBA" id="ARBA00008170"/>
    </source>
</evidence>
<comment type="function">
    <text evidence="10">Has a role in promoting intracellular calcium ion sequestration via the exchange of calcium ions for hydrogen ions across the vacuolar membrane. Involved also in manganese ion homeostasis via its uptake into the vacuole.</text>
</comment>
<dbReference type="OrthoDB" id="1699231at2759"/>
<dbReference type="NCBIfam" id="TIGR00378">
    <property type="entry name" value="cax"/>
    <property type="match status" value="1"/>
</dbReference>
<reference evidence="13" key="1">
    <citation type="submission" date="2022-10" db="EMBL/GenBank/DDBJ databases">
        <title>Tapping the CABI collections for fungal endophytes: first genome assemblies for Collariella, Neodidymelliopsis, Ascochyta clinopodiicola, Didymella pomorum, Didymosphaeria variabile, Neocosmospora piperis and Neocucurbitaria cava.</title>
        <authorList>
            <person name="Hill R."/>
        </authorList>
    </citation>
    <scope>NUCLEOTIDE SEQUENCE</scope>
    <source>
        <strain evidence="13">IMI 355082</strain>
    </source>
</reference>
<evidence type="ECO:0000256" key="9">
    <source>
        <dbReference type="ARBA" id="ARBA00023136"/>
    </source>
</evidence>
<evidence type="ECO:0000256" key="10">
    <source>
        <dbReference type="RuleBase" id="RU365028"/>
    </source>
</evidence>
<dbReference type="GO" id="GO:0000329">
    <property type="term" value="C:fungal-type vacuole membrane"/>
    <property type="evidence" value="ECO:0007669"/>
    <property type="project" value="TreeGrafter"/>
</dbReference>
<keyword evidence="8 10" id="KW-0406">Ion transport</keyword>
<keyword evidence="9 10" id="KW-0472">Membrane</keyword>
<accession>A0A9W8YWL1</accession>
<evidence type="ECO:0000256" key="1">
    <source>
        <dbReference type="ARBA" id="ARBA00004127"/>
    </source>
</evidence>
<dbReference type="InterPro" id="IPR004713">
    <property type="entry name" value="CaH_exchang"/>
</dbReference>
<feature type="transmembrane region" description="Helical" evidence="10">
    <location>
        <begin position="131"/>
        <end position="152"/>
    </location>
</feature>
<dbReference type="Proteomes" id="UP001140453">
    <property type="component" value="Unassembled WGS sequence"/>
</dbReference>
<evidence type="ECO:0000256" key="6">
    <source>
        <dbReference type="ARBA" id="ARBA00022837"/>
    </source>
</evidence>
<protein>
    <recommendedName>
        <fullName evidence="10">Vacuolar calcium ion transporter</fullName>
    </recommendedName>
</protein>
<dbReference type="GO" id="GO:0006874">
    <property type="term" value="P:intracellular calcium ion homeostasis"/>
    <property type="evidence" value="ECO:0007669"/>
    <property type="project" value="TreeGrafter"/>
</dbReference>
<evidence type="ECO:0000256" key="7">
    <source>
        <dbReference type="ARBA" id="ARBA00022989"/>
    </source>
</evidence>
<dbReference type="GO" id="GO:0012505">
    <property type="term" value="C:endomembrane system"/>
    <property type="evidence" value="ECO:0007669"/>
    <property type="project" value="UniProtKB-SubCell"/>
</dbReference>
<feature type="transmembrane region" description="Helical" evidence="10">
    <location>
        <begin position="205"/>
        <end position="229"/>
    </location>
</feature>
<dbReference type="EMBL" id="JAPEVB010000002">
    <property type="protein sequence ID" value="KAJ4393203.1"/>
    <property type="molecule type" value="Genomic_DNA"/>
</dbReference>
<evidence type="ECO:0000313" key="13">
    <source>
        <dbReference type="EMBL" id="KAJ4393203.1"/>
    </source>
</evidence>
<gene>
    <name evidence="13" type="primary">VCX1</name>
    <name evidence="13" type="ORF">N0V93_002411</name>
</gene>
<dbReference type="PANTHER" id="PTHR31503:SF22">
    <property type="entry name" value="VACUOLAR CALCIUM ION TRANSPORTER"/>
    <property type="match status" value="1"/>
</dbReference>
<dbReference type="InterPro" id="IPR044880">
    <property type="entry name" value="NCX_ion-bd_dom_sf"/>
</dbReference>
<keyword evidence="4 10" id="KW-0109">Calcium transport</keyword>
<comment type="similarity">
    <text evidence="2 10">Belongs to the Ca(2+):cation antiporter (CaCA) (TC 2.A.19) family.</text>
</comment>
<feature type="transmembrane region" description="Helical" evidence="10">
    <location>
        <begin position="362"/>
        <end position="387"/>
    </location>
</feature>
<feature type="transmembrane region" description="Helical" evidence="10">
    <location>
        <begin position="399"/>
        <end position="417"/>
    </location>
</feature>
<keyword evidence="7 10" id="KW-1133">Transmembrane helix</keyword>
<evidence type="ECO:0000313" key="14">
    <source>
        <dbReference type="Proteomes" id="UP001140453"/>
    </source>
</evidence>
<feature type="transmembrane region" description="Helical" evidence="10">
    <location>
        <begin position="423"/>
        <end position="443"/>
    </location>
</feature>
<dbReference type="InterPro" id="IPR004798">
    <property type="entry name" value="CAX-like"/>
</dbReference>
<feature type="transmembrane region" description="Helical" evidence="10">
    <location>
        <begin position="98"/>
        <end position="119"/>
    </location>
</feature>
<organism evidence="13 14">
    <name type="scientific">Gnomoniopsis smithogilvyi</name>
    <dbReference type="NCBI Taxonomy" id="1191159"/>
    <lineage>
        <taxon>Eukaryota</taxon>
        <taxon>Fungi</taxon>
        <taxon>Dikarya</taxon>
        <taxon>Ascomycota</taxon>
        <taxon>Pezizomycotina</taxon>
        <taxon>Sordariomycetes</taxon>
        <taxon>Sordariomycetidae</taxon>
        <taxon>Diaporthales</taxon>
        <taxon>Gnomoniaceae</taxon>
        <taxon>Gnomoniopsis</taxon>
    </lineage>
</organism>
<feature type="region of interest" description="Disordered" evidence="11">
    <location>
        <begin position="1"/>
        <end position="27"/>
    </location>
</feature>
<keyword evidence="10" id="KW-0050">Antiport</keyword>
<dbReference type="PANTHER" id="PTHR31503">
    <property type="entry name" value="VACUOLAR CALCIUM ION TRANSPORTER"/>
    <property type="match status" value="1"/>
</dbReference>
<evidence type="ECO:0000256" key="4">
    <source>
        <dbReference type="ARBA" id="ARBA00022568"/>
    </source>
</evidence>
<keyword evidence="5 10" id="KW-0812">Transmembrane</keyword>
<comment type="caution">
    <text evidence="13">The sequence shown here is derived from an EMBL/GenBank/DDBJ whole genome shotgun (WGS) entry which is preliminary data.</text>
</comment>
<feature type="transmembrane region" description="Helical" evidence="10">
    <location>
        <begin position="333"/>
        <end position="356"/>
    </location>
</feature>
<dbReference type="FunFam" id="1.20.1420.30:FF:000011">
    <property type="entry name" value="Vacuolar calcium ion transporter"/>
    <property type="match status" value="1"/>
</dbReference>
<dbReference type="GO" id="GO:0015369">
    <property type="term" value="F:calcium:proton antiporter activity"/>
    <property type="evidence" value="ECO:0007669"/>
    <property type="project" value="UniProtKB-UniRule"/>
</dbReference>
<evidence type="ECO:0000259" key="12">
    <source>
        <dbReference type="Pfam" id="PF01699"/>
    </source>
</evidence>
<dbReference type="Gene3D" id="1.20.1420.30">
    <property type="entry name" value="NCX, central ion-binding region"/>
    <property type="match status" value="1"/>
</dbReference>
<dbReference type="InterPro" id="IPR004837">
    <property type="entry name" value="NaCa_Exmemb"/>
</dbReference>
<proteinExistence type="inferred from homology"/>
<evidence type="ECO:0000256" key="8">
    <source>
        <dbReference type="ARBA" id="ARBA00023065"/>
    </source>
</evidence>
<sequence>MRTTAAFRPDGSSHQHPSETTPLINGDGAPDHHQHDHFWRDVFINSKTTPGMDSHNPFVSWPVHVFNVIKITLFSSYVNVLLVFVPLGILAGVLEWGAAAVFTLNFFAIIPLASILSFATEEISVKLGETLGGLLNATFGNAVELIVSIIALQNDQIEVVKSSMLGSILSNLLLVLGMCFFLGGITNMTDERGRGTEQIFASGTAQTACSLMTLSTASMVIPATLAMVIERGPNPGSAKESILVLSRGTAIILLLLYVLYLYFQLRTHKNLFNPEVPDDEEEEENGEEDEASMSAWSAAAVLIGVTLVISICADYLVDSIDAIVATGAISKNFIGLILIPIVGNAAEHVTACVVAVRNKMDLAMGVAVGSSVQIALLVTPFLVLLGWAMGKEMDLQFETFETVSFFISVLVVTYTILDGKSNYLEGAMLFGLYVIIAVAFYAMPSDALDGPGAAVLSVLRLK</sequence>
<keyword evidence="6 10" id="KW-0106">Calcium</keyword>
<feature type="transmembrane region" description="Helical" evidence="10">
    <location>
        <begin position="68"/>
        <end position="91"/>
    </location>
</feature>
<feature type="transmembrane region" description="Helical" evidence="10">
    <location>
        <begin position="241"/>
        <end position="263"/>
    </location>
</feature>
<name>A0A9W8YWL1_9PEZI</name>
<dbReference type="AlphaFoldDB" id="A0A9W8YWL1"/>
<keyword evidence="14" id="KW-1185">Reference proteome</keyword>
<keyword evidence="3 10" id="KW-0813">Transport</keyword>
<evidence type="ECO:0000256" key="5">
    <source>
        <dbReference type="ARBA" id="ARBA00022692"/>
    </source>
</evidence>